<keyword evidence="5" id="KW-0312">Gluconeogenesis</keyword>
<accession>A0A7C6Z588</accession>
<evidence type="ECO:0000256" key="10">
    <source>
        <dbReference type="ARBA" id="ARBA00023239"/>
    </source>
</evidence>
<dbReference type="GO" id="GO:0051539">
    <property type="term" value="F:4 iron, 4 sulfur cluster binding"/>
    <property type="evidence" value="ECO:0007669"/>
    <property type="project" value="UniProtKB-KW"/>
</dbReference>
<organism evidence="14 15">
    <name type="scientific">Desulfitobacterium dehalogenans</name>
    <dbReference type="NCBI Taxonomy" id="36854"/>
    <lineage>
        <taxon>Bacteria</taxon>
        <taxon>Bacillati</taxon>
        <taxon>Bacillota</taxon>
        <taxon>Clostridia</taxon>
        <taxon>Eubacteriales</taxon>
        <taxon>Desulfitobacteriaceae</taxon>
        <taxon>Desulfitobacterium</taxon>
    </lineage>
</organism>
<keyword evidence="9" id="KW-0411">Iron-sulfur</keyword>
<evidence type="ECO:0000256" key="1">
    <source>
        <dbReference type="ARBA" id="ARBA00001966"/>
    </source>
</evidence>
<dbReference type="GO" id="GO:0006094">
    <property type="term" value="P:gluconeogenesis"/>
    <property type="evidence" value="ECO:0007669"/>
    <property type="project" value="UniProtKB-KW"/>
</dbReference>
<evidence type="ECO:0000313" key="15">
    <source>
        <dbReference type="Proteomes" id="UP000553059"/>
    </source>
</evidence>
<keyword evidence="6" id="KW-0004">4Fe-4S</keyword>
<evidence type="ECO:0000256" key="6">
    <source>
        <dbReference type="ARBA" id="ARBA00022485"/>
    </source>
</evidence>
<dbReference type="InterPro" id="IPR005130">
    <property type="entry name" value="Ser_deHydtase-like_asu"/>
</dbReference>
<reference evidence="14 15" key="1">
    <citation type="journal article" date="2020" name="Biotechnol. Biofuels">
        <title>New insights from the biogas microbiome by comprehensive genome-resolved metagenomics of nearly 1600 species originating from multiple anaerobic digesters.</title>
        <authorList>
            <person name="Campanaro S."/>
            <person name="Treu L."/>
            <person name="Rodriguez-R L.M."/>
            <person name="Kovalovszki A."/>
            <person name="Ziels R.M."/>
            <person name="Maus I."/>
            <person name="Zhu X."/>
            <person name="Kougias P.G."/>
            <person name="Basile A."/>
            <person name="Luo G."/>
            <person name="Schluter A."/>
            <person name="Konstantinidis K.T."/>
            <person name="Angelidaki I."/>
        </authorList>
    </citation>
    <scope>NUCLEOTIDE SEQUENCE [LARGE SCALE GENOMIC DNA]</scope>
    <source>
        <strain evidence="14">AS05jafATM_4</strain>
    </source>
</reference>
<dbReference type="EMBL" id="DUTF01000250">
    <property type="protein sequence ID" value="HHY27346.1"/>
    <property type="molecule type" value="Genomic_DNA"/>
</dbReference>
<evidence type="ECO:0000256" key="4">
    <source>
        <dbReference type="ARBA" id="ARBA00012093"/>
    </source>
</evidence>
<feature type="non-terminal residue" evidence="14">
    <location>
        <position position="1"/>
    </location>
</feature>
<protein>
    <recommendedName>
        <fullName evidence="4">L-serine ammonia-lyase</fullName>
        <ecNumber evidence="4">4.3.1.17</ecNumber>
    </recommendedName>
    <alternativeName>
        <fullName evidence="11">L-serine deaminase</fullName>
    </alternativeName>
</protein>
<dbReference type="EC" id="4.3.1.17" evidence="4"/>
<dbReference type="PANTHER" id="PTHR30182:SF1">
    <property type="entry name" value="L-SERINE DEHYDRATASE 1"/>
    <property type="match status" value="1"/>
</dbReference>
<sequence>CVHAAAIAIKSFLGLVCDPVAGLVEVPCVKRNATAATVALTAAEMALAGIESAIPLDEVIDAMNEIGKSMPCSLRETAQGGLAITPTGQRIQAEFL</sequence>
<comment type="catalytic activity">
    <reaction evidence="12">
        <text>L-serine = pyruvate + NH4(+)</text>
        <dbReference type="Rhea" id="RHEA:19169"/>
        <dbReference type="ChEBI" id="CHEBI:15361"/>
        <dbReference type="ChEBI" id="CHEBI:28938"/>
        <dbReference type="ChEBI" id="CHEBI:33384"/>
        <dbReference type="EC" id="4.3.1.17"/>
    </reaction>
</comment>
<comment type="pathway">
    <text evidence="2">Carbohydrate biosynthesis; gluconeogenesis.</text>
</comment>
<gene>
    <name evidence="14" type="ORF">GX523_11515</name>
</gene>
<comment type="cofactor">
    <cofactor evidence="1">
        <name>[4Fe-4S] cluster</name>
        <dbReference type="ChEBI" id="CHEBI:49883"/>
    </cofactor>
</comment>
<proteinExistence type="inferred from homology"/>
<evidence type="ECO:0000256" key="8">
    <source>
        <dbReference type="ARBA" id="ARBA00023004"/>
    </source>
</evidence>
<evidence type="ECO:0000256" key="11">
    <source>
        <dbReference type="ARBA" id="ARBA00041766"/>
    </source>
</evidence>
<comment type="similarity">
    <text evidence="3">Belongs to the iron-sulfur dependent L-serine dehydratase family.</text>
</comment>
<dbReference type="GO" id="GO:0046872">
    <property type="term" value="F:metal ion binding"/>
    <property type="evidence" value="ECO:0007669"/>
    <property type="project" value="UniProtKB-KW"/>
</dbReference>
<evidence type="ECO:0000256" key="2">
    <source>
        <dbReference type="ARBA" id="ARBA00004742"/>
    </source>
</evidence>
<evidence type="ECO:0000259" key="13">
    <source>
        <dbReference type="Pfam" id="PF03313"/>
    </source>
</evidence>
<dbReference type="Pfam" id="PF03313">
    <property type="entry name" value="SDH_alpha"/>
    <property type="match status" value="1"/>
</dbReference>
<dbReference type="AlphaFoldDB" id="A0A7C6Z588"/>
<dbReference type="Proteomes" id="UP000553059">
    <property type="component" value="Unassembled WGS sequence"/>
</dbReference>
<evidence type="ECO:0000313" key="14">
    <source>
        <dbReference type="EMBL" id="HHY27346.1"/>
    </source>
</evidence>
<keyword evidence="8" id="KW-0408">Iron</keyword>
<feature type="domain" description="Serine dehydratase-like alpha subunit" evidence="13">
    <location>
        <begin position="2"/>
        <end position="83"/>
    </location>
</feature>
<dbReference type="GO" id="GO:0003941">
    <property type="term" value="F:L-serine ammonia-lyase activity"/>
    <property type="evidence" value="ECO:0007669"/>
    <property type="project" value="UniProtKB-EC"/>
</dbReference>
<evidence type="ECO:0000256" key="5">
    <source>
        <dbReference type="ARBA" id="ARBA00022432"/>
    </source>
</evidence>
<keyword evidence="7" id="KW-0479">Metal-binding</keyword>
<evidence type="ECO:0000256" key="9">
    <source>
        <dbReference type="ARBA" id="ARBA00023014"/>
    </source>
</evidence>
<dbReference type="InterPro" id="IPR051318">
    <property type="entry name" value="Fe-S_L-Ser"/>
</dbReference>
<name>A0A7C6Z588_9FIRM</name>
<evidence type="ECO:0000256" key="3">
    <source>
        <dbReference type="ARBA" id="ARBA00008636"/>
    </source>
</evidence>
<dbReference type="PANTHER" id="PTHR30182">
    <property type="entry name" value="L-SERINE DEHYDRATASE"/>
    <property type="match status" value="1"/>
</dbReference>
<evidence type="ECO:0000256" key="7">
    <source>
        <dbReference type="ARBA" id="ARBA00022723"/>
    </source>
</evidence>
<evidence type="ECO:0000256" key="12">
    <source>
        <dbReference type="ARBA" id="ARBA00049406"/>
    </source>
</evidence>
<keyword evidence="10 14" id="KW-0456">Lyase</keyword>
<comment type="caution">
    <text evidence="14">The sequence shown here is derived from an EMBL/GenBank/DDBJ whole genome shotgun (WGS) entry which is preliminary data.</text>
</comment>